<evidence type="ECO:0000313" key="8">
    <source>
        <dbReference type="Proteomes" id="UP001432027"/>
    </source>
</evidence>
<evidence type="ECO:0000256" key="1">
    <source>
        <dbReference type="ARBA" id="ARBA00003046"/>
    </source>
</evidence>
<protein>
    <recommendedName>
        <fullName evidence="3 6">Tubulin-specific chaperone A</fullName>
    </recommendedName>
</protein>
<dbReference type="InterPro" id="IPR036126">
    <property type="entry name" value="TBCA_sf"/>
</dbReference>
<dbReference type="GO" id="GO:0007021">
    <property type="term" value="P:tubulin complex assembly"/>
    <property type="evidence" value="ECO:0007669"/>
    <property type="project" value="UniProtKB-UniRule"/>
</dbReference>
<organism evidence="7 8">
    <name type="scientific">Pristionchus entomophagus</name>
    <dbReference type="NCBI Taxonomy" id="358040"/>
    <lineage>
        <taxon>Eukaryota</taxon>
        <taxon>Metazoa</taxon>
        <taxon>Ecdysozoa</taxon>
        <taxon>Nematoda</taxon>
        <taxon>Chromadorea</taxon>
        <taxon>Rhabditida</taxon>
        <taxon>Rhabditina</taxon>
        <taxon>Diplogasteromorpha</taxon>
        <taxon>Diplogasteroidea</taxon>
        <taxon>Neodiplogasteridae</taxon>
        <taxon>Pristionchus</taxon>
    </lineage>
</organism>
<dbReference type="GO" id="GO:0048487">
    <property type="term" value="F:beta-tubulin binding"/>
    <property type="evidence" value="ECO:0007669"/>
    <property type="project" value="InterPro"/>
</dbReference>
<keyword evidence="6" id="KW-0963">Cytoplasm</keyword>
<gene>
    <name evidence="7" type="ORF">PENTCL1PPCAC_20758</name>
</gene>
<evidence type="ECO:0000256" key="4">
    <source>
        <dbReference type="ARBA" id="ARBA00023186"/>
    </source>
</evidence>
<accession>A0AAV5TX18</accession>
<dbReference type="EMBL" id="BTSX01000005">
    <property type="protein sequence ID" value="GMS98583.1"/>
    <property type="molecule type" value="Genomic_DNA"/>
</dbReference>
<comment type="subunit">
    <text evidence="5 6">Supercomplex made of cofactors A to E. Cofactors A and D function by capturing and stabilizing tubulin in a quasi-native conformation. Cofactor E binds to the cofactor D-tubulin complex; interaction with cofactor C then causes the release of tubulin polypeptides that are committed to the native state.</text>
</comment>
<dbReference type="GO" id="GO:0007023">
    <property type="term" value="P:post-chaperonin tubulin folding pathway"/>
    <property type="evidence" value="ECO:0007669"/>
    <property type="project" value="UniProtKB-UniRule"/>
</dbReference>
<comment type="subcellular location">
    <subcellularLocation>
        <location evidence="6">Cytoplasm</location>
        <location evidence="6">Cytoskeleton</location>
    </subcellularLocation>
</comment>
<dbReference type="Pfam" id="PF02970">
    <property type="entry name" value="TBCA"/>
    <property type="match status" value="1"/>
</dbReference>
<keyword evidence="4 6" id="KW-0143">Chaperone</keyword>
<reference evidence="7" key="1">
    <citation type="submission" date="2023-10" db="EMBL/GenBank/DDBJ databases">
        <title>Genome assembly of Pristionchus species.</title>
        <authorList>
            <person name="Yoshida K."/>
            <person name="Sommer R.J."/>
        </authorList>
    </citation>
    <scope>NUCLEOTIDE SEQUENCE</scope>
    <source>
        <strain evidence="7">RS0144</strain>
    </source>
</reference>
<evidence type="ECO:0000256" key="5">
    <source>
        <dbReference type="ARBA" id="ARBA00026055"/>
    </source>
</evidence>
<evidence type="ECO:0000256" key="6">
    <source>
        <dbReference type="RuleBase" id="RU364030"/>
    </source>
</evidence>
<evidence type="ECO:0000256" key="2">
    <source>
        <dbReference type="ARBA" id="ARBA00006806"/>
    </source>
</evidence>
<dbReference type="SUPFAM" id="SSF46988">
    <property type="entry name" value="Tubulin chaperone cofactor A"/>
    <property type="match status" value="1"/>
</dbReference>
<evidence type="ECO:0000256" key="3">
    <source>
        <dbReference type="ARBA" id="ARBA00015002"/>
    </source>
</evidence>
<keyword evidence="6" id="KW-0206">Cytoskeleton</keyword>
<evidence type="ECO:0000313" key="7">
    <source>
        <dbReference type="EMBL" id="GMS98583.1"/>
    </source>
</evidence>
<name>A0AAV5TX18_9BILA</name>
<comment type="function">
    <text evidence="1">Tubulin-folding protein; involved in the early step of the tubulin folding pathway.</text>
</comment>
<dbReference type="InterPro" id="IPR004226">
    <property type="entry name" value="TBCA"/>
</dbReference>
<proteinExistence type="inferred from homology"/>
<dbReference type="GO" id="GO:0005874">
    <property type="term" value="C:microtubule"/>
    <property type="evidence" value="ECO:0007669"/>
    <property type="project" value="UniProtKB-KW"/>
</dbReference>
<comment type="caution">
    <text evidence="7">The sequence shown here is derived from an EMBL/GenBank/DDBJ whole genome shotgun (WGS) entry which is preliminary data.</text>
</comment>
<feature type="non-terminal residue" evidence="7">
    <location>
        <position position="1"/>
    </location>
</feature>
<dbReference type="AlphaFoldDB" id="A0AAV5TX18"/>
<keyword evidence="8" id="KW-1185">Reference proteome</keyword>
<dbReference type="Proteomes" id="UP001432027">
    <property type="component" value="Unassembled WGS sequence"/>
</dbReference>
<keyword evidence="6" id="KW-0493">Microtubule</keyword>
<sequence length="121" mass="13512">SFSRYTMPETAEEKKFRIQQGVVKRLVKEHKSYIDETNKGLQDIATMRAGENPDEYMIKKMVERNEESRAMIGDACRRLAAACADLTQAMDALGKGDEDEGVKAAKELIEASRVQVETGAL</sequence>
<dbReference type="GO" id="GO:0005829">
    <property type="term" value="C:cytosol"/>
    <property type="evidence" value="ECO:0007669"/>
    <property type="project" value="TreeGrafter"/>
</dbReference>
<dbReference type="PANTHER" id="PTHR21500:SF0">
    <property type="entry name" value="TUBULIN-SPECIFIC CHAPERONE A"/>
    <property type="match status" value="1"/>
</dbReference>
<dbReference type="PANTHER" id="PTHR21500">
    <property type="entry name" value="TUBULIN-SPECIFIC CHAPERONE A"/>
    <property type="match status" value="1"/>
</dbReference>
<comment type="similarity">
    <text evidence="2 6">Belongs to the TBCA family.</text>
</comment>
<dbReference type="Gene3D" id="1.20.58.90">
    <property type="match status" value="1"/>
</dbReference>